<dbReference type="Proteomes" id="UP001432011">
    <property type="component" value="Chromosome"/>
</dbReference>
<sequence>MTDTSGGGNPFAGLANTMNTGGVVDPRLVDPEFKMDYPEVTKFGNDVAGRGQVLGATSGRIKNIHLPMLTFGVIGGSLNGVHSRVRDQTAEAVAKGQEVLESYRPAIDQAVENAKEAEKQSSGGPGDPHQPGLPGGPKAPGFDPKKLGLDGGGLPKTDPGADLGKDLTLPKDKLGNGLDDDLPRPDVPDGSSLPDPGDIGDGLPGPGDPDGNGPGGSGLDPNGGLGQNGLGSTGLDGLGQNGANALETPKLNNPGDTSLSSYNPNPLQTPTPPSVPDLGTTGYGPGDYSLNRPGSGGYGSGGYGSGGASYGSGASGAGGGLGSGAGRAGGGSGGIPAMPYAPMGMGAGSNDDGKERTRGPAVPEDESTWFGDEDVAPPVLGMQEDI</sequence>
<feature type="compositionally biased region" description="Basic and acidic residues" evidence="1">
    <location>
        <begin position="163"/>
        <end position="174"/>
    </location>
</feature>
<organism evidence="2 3">
    <name type="scientific">Microbispora hainanensis</name>
    <dbReference type="NCBI Taxonomy" id="568844"/>
    <lineage>
        <taxon>Bacteria</taxon>
        <taxon>Bacillati</taxon>
        <taxon>Actinomycetota</taxon>
        <taxon>Actinomycetes</taxon>
        <taxon>Streptosporangiales</taxon>
        <taxon>Streptosporangiaceae</taxon>
        <taxon>Microbispora</taxon>
    </lineage>
</organism>
<evidence type="ECO:0000313" key="3">
    <source>
        <dbReference type="Proteomes" id="UP001432011"/>
    </source>
</evidence>
<feature type="compositionally biased region" description="Gly residues" evidence="1">
    <location>
        <begin position="199"/>
        <end position="240"/>
    </location>
</feature>
<dbReference type="RefSeq" id="WP_142646484.1">
    <property type="nucleotide sequence ID" value="NZ_CP108085.1"/>
</dbReference>
<evidence type="ECO:0000313" key="2">
    <source>
        <dbReference type="EMBL" id="WUP72017.1"/>
    </source>
</evidence>
<evidence type="ECO:0008006" key="4">
    <source>
        <dbReference type="Google" id="ProtNLM"/>
    </source>
</evidence>
<feature type="compositionally biased region" description="Acidic residues" evidence="1">
    <location>
        <begin position="363"/>
        <end position="375"/>
    </location>
</feature>
<reference evidence="2" key="1">
    <citation type="submission" date="2022-10" db="EMBL/GenBank/DDBJ databases">
        <title>The complete genomes of actinobacterial strains from the NBC collection.</title>
        <authorList>
            <person name="Joergensen T.S."/>
            <person name="Alvarez Arevalo M."/>
            <person name="Sterndorff E.B."/>
            <person name="Faurdal D."/>
            <person name="Vuksanovic O."/>
            <person name="Mourched A.-S."/>
            <person name="Charusanti P."/>
            <person name="Shaw S."/>
            <person name="Blin K."/>
            <person name="Weber T."/>
        </authorList>
    </citation>
    <scope>NUCLEOTIDE SEQUENCE</scope>
    <source>
        <strain evidence="2">NBC_00254</strain>
    </source>
</reference>
<feature type="compositionally biased region" description="Gly residues" evidence="1">
    <location>
        <begin position="294"/>
        <end position="334"/>
    </location>
</feature>
<dbReference type="EMBL" id="CP108085">
    <property type="protein sequence ID" value="WUP72017.1"/>
    <property type="molecule type" value="Genomic_DNA"/>
</dbReference>
<feature type="compositionally biased region" description="Low complexity" evidence="1">
    <location>
        <begin position="188"/>
        <end position="197"/>
    </location>
</feature>
<evidence type="ECO:0000256" key="1">
    <source>
        <dbReference type="SAM" id="MobiDB-lite"/>
    </source>
</evidence>
<name>A0ABZ1SJX7_9ACTN</name>
<feature type="compositionally biased region" description="Polar residues" evidence="1">
    <location>
        <begin position="250"/>
        <end position="266"/>
    </location>
</feature>
<proteinExistence type="predicted"/>
<feature type="region of interest" description="Disordered" evidence="1">
    <location>
        <begin position="113"/>
        <end position="386"/>
    </location>
</feature>
<gene>
    <name evidence="2" type="ORF">OG913_21495</name>
</gene>
<keyword evidence="3" id="KW-1185">Reference proteome</keyword>
<accession>A0ABZ1SJX7</accession>
<protein>
    <recommendedName>
        <fullName evidence="4">WXG100 family type VII secretion target</fullName>
    </recommendedName>
</protein>